<organism evidence="2 3">
    <name type="scientific">Mucilaginibacter rubeus</name>
    <dbReference type="NCBI Taxonomy" id="2027860"/>
    <lineage>
        <taxon>Bacteria</taxon>
        <taxon>Pseudomonadati</taxon>
        <taxon>Bacteroidota</taxon>
        <taxon>Sphingobacteriia</taxon>
        <taxon>Sphingobacteriales</taxon>
        <taxon>Sphingobacteriaceae</taxon>
        <taxon>Mucilaginibacter</taxon>
    </lineage>
</organism>
<dbReference type="Proteomes" id="UP000251402">
    <property type="component" value="Chromosome"/>
</dbReference>
<dbReference type="PANTHER" id="PTHR42899">
    <property type="entry name" value="SPERMATOGENESIS-ASSOCIATED PROTEIN 20"/>
    <property type="match status" value="1"/>
</dbReference>
<protein>
    <submittedName>
        <fullName evidence="2">Thioredoxin domain-containing protein</fullName>
    </submittedName>
</protein>
<dbReference type="PIRSF" id="PIRSF006402">
    <property type="entry name" value="UCP006402_thioredoxin"/>
    <property type="match status" value="1"/>
</dbReference>
<dbReference type="Pfam" id="PF03190">
    <property type="entry name" value="Thioredox_DsbH"/>
    <property type="match status" value="1"/>
</dbReference>
<dbReference type="GO" id="GO:0005975">
    <property type="term" value="P:carbohydrate metabolic process"/>
    <property type="evidence" value="ECO:0007669"/>
    <property type="project" value="InterPro"/>
</dbReference>
<evidence type="ECO:0000259" key="1">
    <source>
        <dbReference type="Pfam" id="PF03190"/>
    </source>
</evidence>
<dbReference type="Gene3D" id="3.40.30.10">
    <property type="entry name" value="Glutaredoxin"/>
    <property type="match status" value="1"/>
</dbReference>
<sequence>MNRLANSTSPYLLQHANNPVNWYPWGKEALDKAKAENKLILVSIGYSACHWCHVMEHESFEDEAVAAVMNEYFVCIKVDREERPDVDQIYMSAVQLMSGRGGWPLNCICLPDQRPIYGGTYFRKNDWTSLLFNLADFYKQKPEEAEDYAVRLTEGIQKYESIEFVVAQADHTKDDLQTIVTNWKRYFDKREGGSGNAPKFPMPNNWQALMRYAYLMKDEEVAEQVKLTLHKMAFGGIYDHVGGGFARYSVDGLWHVPHFEKMLYDNAQLISLYAEAYTWQPDELYKQIVDEIITFSTRELISPEYGFYSALDADSEGKEGKFYIFTKGEIAEILGDDTELFCIYYNITEEGNWEEEESNVLFRKDSDEALAEKLGLAVDELLVKINASKQKVFEARAQRVRPGLDNKILASWNGLMLKGLADAYRAFDKPAYLELALNNAGFVLDQLLGQNGRLSRVYSATSSQDSPVAFLDDYANIIDGLIALYEVTFNEHWLLEARKLANTALLHYYDETKGIFFFTADDDEQLIARKSEIMDGVIPASNSVMARVLKKLGLLFDNEEYTEVSAQLLRNVMPQLSKYGSAYSNWVMLLLDEVFGVNEIAITGSNAEAFRKEMENNYIPNKIMLGGNTGSLPLLQDKFGTSTQIFICKDKTCGLPAHNPADALNEVEARFYN</sequence>
<name>A0A5C1HV34_9SPHI</name>
<evidence type="ECO:0000313" key="3">
    <source>
        <dbReference type="Proteomes" id="UP000251402"/>
    </source>
</evidence>
<proteinExistence type="predicted"/>
<feature type="domain" description="Spermatogenesis-associated protein 20-like TRX" evidence="1">
    <location>
        <begin position="1"/>
        <end position="155"/>
    </location>
</feature>
<gene>
    <name evidence="2" type="ORF">DEO27_005705</name>
</gene>
<keyword evidence="3" id="KW-1185">Reference proteome</keyword>
<reference evidence="2" key="1">
    <citation type="submission" date="2019-08" db="EMBL/GenBank/DDBJ databases">
        <title>Comparative genome analysis confer to the adaptation heavy metal polluted environment.</title>
        <authorList>
            <person name="Li Y."/>
        </authorList>
    </citation>
    <scope>NUCLEOTIDE SEQUENCE [LARGE SCALE GENOMIC DNA]</scope>
    <source>
        <strain evidence="2">P1</strain>
    </source>
</reference>
<dbReference type="InterPro" id="IPR004879">
    <property type="entry name" value="Ssp411-like_TRX"/>
</dbReference>
<dbReference type="AlphaFoldDB" id="A0A5C1HV34"/>
<dbReference type="KEGG" id="mrub:DEO27_005705"/>
<dbReference type="InterPro" id="IPR008928">
    <property type="entry name" value="6-hairpin_glycosidase_sf"/>
</dbReference>
<dbReference type="SUPFAM" id="SSF52833">
    <property type="entry name" value="Thioredoxin-like"/>
    <property type="match status" value="1"/>
</dbReference>
<dbReference type="RefSeq" id="WP_112572241.1">
    <property type="nucleotide sequence ID" value="NZ_CP043450.1"/>
</dbReference>
<dbReference type="SUPFAM" id="SSF48208">
    <property type="entry name" value="Six-hairpin glycosidases"/>
    <property type="match status" value="1"/>
</dbReference>
<evidence type="ECO:0000313" key="2">
    <source>
        <dbReference type="EMBL" id="QEM09535.1"/>
    </source>
</evidence>
<accession>A0A5C1HV34</accession>
<dbReference type="InterPro" id="IPR036249">
    <property type="entry name" value="Thioredoxin-like_sf"/>
</dbReference>
<dbReference type="InterPro" id="IPR024705">
    <property type="entry name" value="Ssp411"/>
</dbReference>
<dbReference type="OrthoDB" id="9762614at2"/>
<dbReference type="CDD" id="cd02955">
    <property type="entry name" value="SSP411"/>
    <property type="match status" value="1"/>
</dbReference>
<dbReference type="EMBL" id="CP043450">
    <property type="protein sequence ID" value="QEM09535.1"/>
    <property type="molecule type" value="Genomic_DNA"/>
</dbReference>
<dbReference type="PANTHER" id="PTHR42899:SF1">
    <property type="entry name" value="SPERMATOGENESIS-ASSOCIATED PROTEIN 20"/>
    <property type="match status" value="1"/>
</dbReference>